<organism evidence="1">
    <name type="scientific">uncultured Elusimicrobia bacterium</name>
    <dbReference type="NCBI Taxonomy" id="699876"/>
    <lineage>
        <taxon>Bacteria</taxon>
        <taxon>Pseudomonadati</taxon>
        <taxon>Elusimicrobiota</taxon>
        <taxon>Elusimicrobia</taxon>
        <taxon>environmental samples</taxon>
    </lineage>
</organism>
<protein>
    <submittedName>
        <fullName evidence="1">Uncharacterized protein</fullName>
    </submittedName>
</protein>
<dbReference type="EMBL" id="MN577571">
    <property type="protein sequence ID" value="QGT50576.1"/>
    <property type="molecule type" value="Genomic_DNA"/>
</dbReference>
<evidence type="ECO:0000313" key="1">
    <source>
        <dbReference type="EMBL" id="QGT50576.1"/>
    </source>
</evidence>
<reference evidence="1" key="1">
    <citation type="journal article" date="2020" name="J. ISSAAS">
        <title>Lactobacilli and other gastrointestinal microbiota of Peromyscus leucopus, reservoir host for agents of Lyme disease and other zoonoses in North America.</title>
        <authorList>
            <person name="Milovic A."/>
            <person name="Bassam K."/>
            <person name="Shao H."/>
            <person name="Chatzistamou I."/>
            <person name="Tufts D.M."/>
            <person name="Diuk-Wasser M."/>
            <person name="Barbour A.G."/>
        </authorList>
    </citation>
    <scope>NUCLEOTIDE SEQUENCE</scope>
    <source>
        <strain evidence="1">LL30</strain>
    </source>
</reference>
<gene>
    <name evidence="1" type="ORF">Elusimicrob1349_0460</name>
</gene>
<proteinExistence type="predicted"/>
<name>A0A650ELU9_9BACT</name>
<accession>A0A650ELU9</accession>
<dbReference type="AlphaFoldDB" id="A0A650ELU9"/>
<sequence length="56" mass="6611">MQTKRSETLLVQTLKKQRLDREFSWISREFAHFLTLTDLDVENAPYKEALELGLAE</sequence>